<dbReference type="Pfam" id="PF05161">
    <property type="entry name" value="MOFRL"/>
    <property type="match status" value="1"/>
</dbReference>
<feature type="domain" description="MOFRL" evidence="1">
    <location>
        <begin position="314"/>
        <end position="421"/>
    </location>
</feature>
<evidence type="ECO:0000259" key="2">
    <source>
        <dbReference type="Pfam" id="PF13660"/>
    </source>
</evidence>
<protein>
    <submittedName>
        <fullName evidence="3">Hydroxypyruvate reductase</fullName>
    </submittedName>
</protein>
<dbReference type="Gene3D" id="3.40.1480.10">
    <property type="entry name" value="MOFRL domain"/>
    <property type="match status" value="1"/>
</dbReference>
<proteinExistence type="predicted"/>
<dbReference type="Gene3D" id="3.40.50.10180">
    <property type="entry name" value="Glycerate kinase, MOFRL-like N-terminal domain"/>
    <property type="match status" value="1"/>
</dbReference>
<name>A0A1I5HVY3_9HYPH</name>
<keyword evidence="3" id="KW-0670">Pyruvate</keyword>
<organism evidence="3 4">
    <name type="scientific">Cohaesibacter marisflavi</name>
    <dbReference type="NCBI Taxonomy" id="655353"/>
    <lineage>
        <taxon>Bacteria</taxon>
        <taxon>Pseudomonadati</taxon>
        <taxon>Pseudomonadota</taxon>
        <taxon>Alphaproteobacteria</taxon>
        <taxon>Hyphomicrobiales</taxon>
        <taxon>Cohaesibacteraceae</taxon>
    </lineage>
</organism>
<dbReference type="GO" id="GO:0008887">
    <property type="term" value="F:glycerate kinase activity"/>
    <property type="evidence" value="ECO:0007669"/>
    <property type="project" value="InterPro"/>
</dbReference>
<dbReference type="Pfam" id="PF13660">
    <property type="entry name" value="DUF4147"/>
    <property type="match status" value="1"/>
</dbReference>
<sequence length="431" mass="45217">MTDTGNDIEQLRDLATALFEAGVAAADPRLALEKTFEQTPLVPLQEGRYLIIALGKAAGAMAQTCLKALPADTAYECLVITNYENDAPIEGATCYAAAHPVPDENGLKAGKAIMDLLATTTPEDRVIVLISGGGSALLPAPLPGLNLDDKIAINKLLLANGYNIQEMNLVRQNLSLLKGGGLSQLAAPAPVQSYILSDVVGDDLSVIASGPTNPPLGSKKDALALFEAKGLVDQLPPSVKAALEADGGEAEIDFSNTTNLLIGSNRLSLDAILESLPMGWRGLILDDLLEGDVEEIAPQLLEAARNAPEEQKTVYIWGGETTVTLKGDGKGGRNQELALRFAAANEANPIEGDWVFLSGGTDGRDGPTDSAGGLVDAETLHRIRQTGERPQALLANNDSYKALELAGDHLMIGATGTNVADIQICLVDKDK</sequence>
<dbReference type="GO" id="GO:0005737">
    <property type="term" value="C:cytoplasm"/>
    <property type="evidence" value="ECO:0007669"/>
    <property type="project" value="TreeGrafter"/>
</dbReference>
<dbReference type="EMBL" id="FOVR01000007">
    <property type="protein sequence ID" value="SFO52423.1"/>
    <property type="molecule type" value="Genomic_DNA"/>
</dbReference>
<keyword evidence="4" id="KW-1185">Reference proteome</keyword>
<dbReference type="AlphaFoldDB" id="A0A1I5HVY3"/>
<gene>
    <name evidence="3" type="ORF">SAMN04488056_107168</name>
</gene>
<dbReference type="InterPro" id="IPR037035">
    <property type="entry name" value="GK-like_C_sf"/>
</dbReference>
<evidence type="ECO:0000313" key="3">
    <source>
        <dbReference type="EMBL" id="SFO52423.1"/>
    </source>
</evidence>
<feature type="domain" description="MOFRL-associated" evidence="2">
    <location>
        <begin position="15"/>
        <end position="244"/>
    </location>
</feature>
<dbReference type="InterPro" id="IPR007835">
    <property type="entry name" value="MOFRL"/>
</dbReference>
<accession>A0A1I5HVY3</accession>
<dbReference type="InterPro" id="IPR038614">
    <property type="entry name" value="GK_N_sf"/>
</dbReference>
<dbReference type="InterPro" id="IPR025286">
    <property type="entry name" value="MOFRL_assoc_dom"/>
</dbReference>
<dbReference type="Proteomes" id="UP000199236">
    <property type="component" value="Unassembled WGS sequence"/>
</dbReference>
<evidence type="ECO:0000259" key="1">
    <source>
        <dbReference type="Pfam" id="PF05161"/>
    </source>
</evidence>
<dbReference type="PANTHER" id="PTHR12227:SF0">
    <property type="entry name" value="GLYCERATE KINASE"/>
    <property type="match status" value="1"/>
</dbReference>
<dbReference type="PANTHER" id="PTHR12227">
    <property type="entry name" value="GLYCERATE KINASE"/>
    <property type="match status" value="1"/>
</dbReference>
<dbReference type="STRING" id="655353.SAMN04488056_107168"/>
<reference evidence="3 4" key="1">
    <citation type="submission" date="2016-10" db="EMBL/GenBank/DDBJ databases">
        <authorList>
            <person name="de Groot N.N."/>
        </authorList>
    </citation>
    <scope>NUCLEOTIDE SEQUENCE [LARGE SCALE GENOMIC DNA]</scope>
    <source>
        <strain evidence="3 4">CGMCC 1.9157</strain>
    </source>
</reference>
<dbReference type="InterPro" id="IPR039760">
    <property type="entry name" value="MOFRL_protein"/>
</dbReference>
<evidence type="ECO:0000313" key="4">
    <source>
        <dbReference type="Proteomes" id="UP000199236"/>
    </source>
</evidence>
<dbReference type="RefSeq" id="WP_210186755.1">
    <property type="nucleotide sequence ID" value="NZ_FOVR01000007.1"/>
</dbReference>
<dbReference type="SUPFAM" id="SSF82544">
    <property type="entry name" value="GckA/TtuD-like"/>
    <property type="match status" value="1"/>
</dbReference>